<dbReference type="AlphaFoldDB" id="A0AAN8JNZ8"/>
<keyword evidence="2" id="KW-1185">Reference proteome</keyword>
<gene>
    <name evidence="1" type="ORF">SNE40_012039</name>
</gene>
<evidence type="ECO:0000313" key="2">
    <source>
        <dbReference type="Proteomes" id="UP001347796"/>
    </source>
</evidence>
<protein>
    <submittedName>
        <fullName evidence="1">Uncharacterized protein</fullName>
    </submittedName>
</protein>
<dbReference type="EMBL" id="JAZGQO010000008">
    <property type="protein sequence ID" value="KAK6179751.1"/>
    <property type="molecule type" value="Genomic_DNA"/>
</dbReference>
<reference evidence="1 2" key="1">
    <citation type="submission" date="2024-01" db="EMBL/GenBank/DDBJ databases">
        <title>The genome of the rayed Mediterranean limpet Patella caerulea (Linnaeus, 1758).</title>
        <authorList>
            <person name="Anh-Thu Weber A."/>
            <person name="Halstead-Nussloch G."/>
        </authorList>
    </citation>
    <scope>NUCLEOTIDE SEQUENCE [LARGE SCALE GENOMIC DNA]</scope>
    <source>
        <strain evidence="1">AATW-2023a</strain>
        <tissue evidence="1">Whole specimen</tissue>
    </source>
</reference>
<evidence type="ECO:0000313" key="1">
    <source>
        <dbReference type="EMBL" id="KAK6179751.1"/>
    </source>
</evidence>
<accession>A0AAN8JNZ8</accession>
<proteinExistence type="predicted"/>
<sequence length="95" mass="10878">MEGIPNMANMYYELQKKPGALDIAACVESVFQCELDELKDRGEEYPVTLPHFPFDWCSKAINYAKDIFGGSDLYKDTWSCLFADQNEAVEEEIIK</sequence>
<organism evidence="1 2">
    <name type="scientific">Patella caerulea</name>
    <name type="common">Rayed Mediterranean limpet</name>
    <dbReference type="NCBI Taxonomy" id="87958"/>
    <lineage>
        <taxon>Eukaryota</taxon>
        <taxon>Metazoa</taxon>
        <taxon>Spiralia</taxon>
        <taxon>Lophotrochozoa</taxon>
        <taxon>Mollusca</taxon>
        <taxon>Gastropoda</taxon>
        <taxon>Patellogastropoda</taxon>
        <taxon>Patelloidea</taxon>
        <taxon>Patellidae</taxon>
        <taxon>Patella</taxon>
    </lineage>
</organism>
<name>A0AAN8JNZ8_PATCE</name>
<comment type="caution">
    <text evidence="1">The sequence shown here is derived from an EMBL/GenBank/DDBJ whole genome shotgun (WGS) entry which is preliminary data.</text>
</comment>
<dbReference type="Proteomes" id="UP001347796">
    <property type="component" value="Unassembled WGS sequence"/>
</dbReference>